<reference evidence="15" key="1">
    <citation type="journal article" date="2020" name="bioRxiv">
        <title>Comparative genomics of Chlamydomonas.</title>
        <authorList>
            <person name="Craig R.J."/>
            <person name="Hasan A.R."/>
            <person name="Ness R.W."/>
            <person name="Keightley P.D."/>
        </authorList>
    </citation>
    <scope>NUCLEOTIDE SEQUENCE</scope>
    <source>
        <strain evidence="15">CCAP 11/173</strain>
    </source>
</reference>
<dbReference type="SUPFAM" id="SSF55008">
    <property type="entry name" value="HMA, heavy metal-associated domain"/>
    <property type="match status" value="2"/>
</dbReference>
<feature type="transmembrane region" description="Helical" evidence="13">
    <location>
        <begin position="748"/>
        <end position="768"/>
    </location>
</feature>
<dbReference type="PRINTS" id="PR00942">
    <property type="entry name" value="CUATPASEI"/>
</dbReference>
<dbReference type="InterPro" id="IPR023298">
    <property type="entry name" value="ATPase_P-typ_TM_dom_sf"/>
</dbReference>
<dbReference type="InterPro" id="IPR018303">
    <property type="entry name" value="ATPase_P-typ_P_site"/>
</dbReference>
<evidence type="ECO:0000256" key="7">
    <source>
        <dbReference type="ARBA" id="ARBA00022842"/>
    </source>
</evidence>
<keyword evidence="4" id="KW-0479">Metal-binding</keyword>
<accession>A0A835TDB3</accession>
<dbReference type="InterPro" id="IPR008250">
    <property type="entry name" value="ATPase_P-typ_transduc_dom_A_sf"/>
</dbReference>
<dbReference type="SUPFAM" id="SSF81665">
    <property type="entry name" value="Calcium ATPase, transmembrane domain M"/>
    <property type="match status" value="1"/>
</dbReference>
<dbReference type="FunFam" id="3.30.70.100:FF:000033">
    <property type="entry name" value="Copper-transporting ATPase HMA5"/>
    <property type="match status" value="1"/>
</dbReference>
<dbReference type="NCBIfam" id="TIGR00003">
    <property type="entry name" value="copper ion binding protein"/>
    <property type="match status" value="1"/>
</dbReference>
<dbReference type="GO" id="GO:0016020">
    <property type="term" value="C:membrane"/>
    <property type="evidence" value="ECO:0007669"/>
    <property type="project" value="InterPro"/>
</dbReference>
<feature type="domain" description="HMA" evidence="14">
    <location>
        <begin position="470"/>
        <end position="536"/>
    </location>
</feature>
<dbReference type="FunFam" id="2.70.150.10:FF:000002">
    <property type="entry name" value="Copper-transporting ATPase 1, putative"/>
    <property type="match status" value="1"/>
</dbReference>
<feature type="compositionally biased region" description="Low complexity" evidence="12">
    <location>
        <begin position="1466"/>
        <end position="1477"/>
    </location>
</feature>
<evidence type="ECO:0000313" key="16">
    <source>
        <dbReference type="Proteomes" id="UP000613740"/>
    </source>
</evidence>
<dbReference type="Gene3D" id="2.70.150.10">
    <property type="entry name" value="Calcium-transporting ATPase, cytoplasmic transduction domain A"/>
    <property type="match status" value="1"/>
</dbReference>
<dbReference type="PROSITE" id="PS50846">
    <property type="entry name" value="HMA_2"/>
    <property type="match status" value="2"/>
</dbReference>
<evidence type="ECO:0000256" key="11">
    <source>
        <dbReference type="ARBA" id="ARBA00023136"/>
    </source>
</evidence>
<dbReference type="Pfam" id="PF00403">
    <property type="entry name" value="HMA"/>
    <property type="match status" value="2"/>
</dbReference>
<comment type="caution">
    <text evidence="15">The sequence shown here is derived from an EMBL/GenBank/DDBJ whole genome shotgun (WGS) entry which is preliminary data.</text>
</comment>
<dbReference type="InterPro" id="IPR006121">
    <property type="entry name" value="HMA_dom"/>
</dbReference>
<dbReference type="EMBL" id="JAEHOD010000044">
    <property type="protein sequence ID" value="KAG2438259.1"/>
    <property type="molecule type" value="Genomic_DNA"/>
</dbReference>
<dbReference type="InterPro" id="IPR059000">
    <property type="entry name" value="ATPase_P-type_domA"/>
</dbReference>
<evidence type="ECO:0000256" key="12">
    <source>
        <dbReference type="SAM" id="MobiDB-lite"/>
    </source>
</evidence>
<dbReference type="PRINTS" id="PR00119">
    <property type="entry name" value="CATATPASE"/>
</dbReference>
<dbReference type="SUPFAM" id="SSF81660">
    <property type="entry name" value="Metal cation-transporting ATPase, ATP-binding domain N"/>
    <property type="match status" value="1"/>
</dbReference>
<gene>
    <name evidence="15" type="ORF">HYH02_010958</name>
</gene>
<dbReference type="Gene3D" id="3.40.1110.10">
    <property type="entry name" value="Calcium-transporting ATPase, cytoplasmic domain N"/>
    <property type="match status" value="1"/>
</dbReference>
<feature type="region of interest" description="Disordered" evidence="12">
    <location>
        <begin position="128"/>
        <end position="168"/>
    </location>
</feature>
<feature type="compositionally biased region" description="Low complexity" evidence="12">
    <location>
        <begin position="152"/>
        <end position="168"/>
    </location>
</feature>
<dbReference type="GO" id="GO:0005507">
    <property type="term" value="F:copper ion binding"/>
    <property type="evidence" value="ECO:0007669"/>
    <property type="project" value="InterPro"/>
</dbReference>
<dbReference type="GO" id="GO:0016887">
    <property type="term" value="F:ATP hydrolysis activity"/>
    <property type="evidence" value="ECO:0007669"/>
    <property type="project" value="InterPro"/>
</dbReference>
<feature type="compositionally biased region" description="Gly residues" evidence="12">
    <location>
        <begin position="1478"/>
        <end position="1487"/>
    </location>
</feature>
<evidence type="ECO:0000256" key="2">
    <source>
        <dbReference type="ARBA" id="ARBA00006024"/>
    </source>
</evidence>
<dbReference type="InterPro" id="IPR036163">
    <property type="entry name" value="HMA_dom_sf"/>
</dbReference>
<dbReference type="Pfam" id="PF00122">
    <property type="entry name" value="E1-E2_ATPase"/>
    <property type="match status" value="1"/>
</dbReference>
<feature type="transmembrane region" description="Helical" evidence="13">
    <location>
        <begin position="677"/>
        <end position="697"/>
    </location>
</feature>
<feature type="region of interest" description="Disordered" evidence="12">
    <location>
        <begin position="1309"/>
        <end position="1378"/>
    </location>
</feature>
<feature type="compositionally biased region" description="Acidic residues" evidence="12">
    <location>
        <begin position="1343"/>
        <end position="1360"/>
    </location>
</feature>
<keyword evidence="8" id="KW-1278">Translocase</keyword>
<evidence type="ECO:0000256" key="13">
    <source>
        <dbReference type="SAM" id="Phobius"/>
    </source>
</evidence>
<dbReference type="FunFam" id="3.30.70.100:FF:000043">
    <property type="entry name" value="Copper-transporting ATPase 2"/>
    <property type="match status" value="1"/>
</dbReference>
<feature type="region of interest" description="Disordered" evidence="12">
    <location>
        <begin position="1410"/>
        <end position="1448"/>
    </location>
</feature>
<feature type="transmembrane region" description="Helical" evidence="13">
    <location>
        <begin position="638"/>
        <end position="657"/>
    </location>
</feature>
<feature type="compositionally biased region" description="Low complexity" evidence="12">
    <location>
        <begin position="1410"/>
        <end position="1419"/>
    </location>
</feature>
<keyword evidence="7" id="KW-0460">Magnesium</keyword>
<feature type="region of interest" description="Disordered" evidence="12">
    <location>
        <begin position="223"/>
        <end position="251"/>
    </location>
</feature>
<feature type="transmembrane region" description="Helical" evidence="13">
    <location>
        <begin position="1588"/>
        <end position="1608"/>
    </location>
</feature>
<dbReference type="InterPro" id="IPR036412">
    <property type="entry name" value="HAD-like_sf"/>
</dbReference>
<evidence type="ECO:0000256" key="8">
    <source>
        <dbReference type="ARBA" id="ARBA00022967"/>
    </source>
</evidence>
<feature type="compositionally biased region" description="Low complexity" evidence="12">
    <location>
        <begin position="128"/>
        <end position="138"/>
    </location>
</feature>
<evidence type="ECO:0000256" key="1">
    <source>
        <dbReference type="ARBA" id="ARBA00004127"/>
    </source>
</evidence>
<dbReference type="Pfam" id="PF00702">
    <property type="entry name" value="Hydrolase"/>
    <property type="match status" value="1"/>
</dbReference>
<dbReference type="SUPFAM" id="SSF81653">
    <property type="entry name" value="Calcium ATPase, transduction domain A"/>
    <property type="match status" value="1"/>
</dbReference>
<evidence type="ECO:0000313" key="15">
    <source>
        <dbReference type="EMBL" id="KAG2438259.1"/>
    </source>
</evidence>
<feature type="transmembrane region" description="Helical" evidence="13">
    <location>
        <begin position="909"/>
        <end position="930"/>
    </location>
</feature>
<feature type="domain" description="HMA" evidence="14">
    <location>
        <begin position="546"/>
        <end position="613"/>
    </location>
</feature>
<feature type="region of interest" description="Disordered" evidence="12">
    <location>
        <begin position="387"/>
        <end position="409"/>
    </location>
</feature>
<name>A0A835TDB3_9CHLO</name>
<protein>
    <recommendedName>
        <fullName evidence="14">HMA domain-containing protein</fullName>
    </recommendedName>
</protein>
<keyword evidence="6" id="KW-0406">Ion transport</keyword>
<feature type="region of interest" description="Disordered" evidence="12">
    <location>
        <begin position="1466"/>
        <end position="1493"/>
    </location>
</feature>
<proteinExistence type="inferred from homology"/>
<dbReference type="Pfam" id="PF08282">
    <property type="entry name" value="Hydrolase_3"/>
    <property type="match status" value="1"/>
</dbReference>
<keyword evidence="16" id="KW-1185">Reference proteome</keyword>
<keyword evidence="6" id="KW-0187">Copper transport</keyword>
<dbReference type="Gene3D" id="3.40.50.1000">
    <property type="entry name" value="HAD superfamily/HAD-like"/>
    <property type="match status" value="2"/>
</dbReference>
<dbReference type="InterPro" id="IPR023299">
    <property type="entry name" value="ATPase_P-typ_cyto_dom_N"/>
</dbReference>
<keyword evidence="6" id="KW-0813">Transport</keyword>
<evidence type="ECO:0000256" key="6">
    <source>
        <dbReference type="ARBA" id="ARBA00022796"/>
    </source>
</evidence>
<dbReference type="Proteomes" id="UP000613740">
    <property type="component" value="Unassembled WGS sequence"/>
</dbReference>
<keyword evidence="10" id="KW-0186">Copper</keyword>
<comment type="subcellular location">
    <subcellularLocation>
        <location evidence="1">Endomembrane system</location>
        <topology evidence="1">Multi-pass membrane protein</topology>
    </subcellularLocation>
</comment>
<dbReference type="NCBIfam" id="TIGR01494">
    <property type="entry name" value="ATPase_P-type"/>
    <property type="match status" value="1"/>
</dbReference>
<dbReference type="CDD" id="cd00371">
    <property type="entry name" value="HMA"/>
    <property type="match status" value="2"/>
</dbReference>
<dbReference type="PANTHER" id="PTHR43520:SF8">
    <property type="entry name" value="P-TYPE CU(+) TRANSPORTER"/>
    <property type="match status" value="1"/>
</dbReference>
<dbReference type="OrthoDB" id="432719at2759"/>
<keyword evidence="3 13" id="KW-0812">Transmembrane</keyword>
<dbReference type="PANTHER" id="PTHR43520">
    <property type="entry name" value="ATP7, ISOFORM B"/>
    <property type="match status" value="1"/>
</dbReference>
<sequence length="1618" mass="158529">MRPPSREDAEAKSCCSGGARVSIDSSIVAAASQSGPSGAAASAAQPIRKPGCRCGCGDGTPCCCGTVTLRLANYDPALNPDEFFELCRCDCSDCRCNSAEQYAKAAFPHTGLPPPAFTFRYAASPSPSALPPAGSAPLSPTPHPGGGGGGALLPPRSPSSGLHAASSSAGHAGGAAAAVATTAAARRRSLARQLLVEARSLGVAGVQVDGRRGVVEVWARPEEAGAAEGGSAAAAGAGGSGSGSGSSLSSSAPKALKSALAGLLTKLGFGSGAPPGATPWATPAVTPSVTGNGLSPLEAPQFHSPTATRGASVAHPVALIEDAAPAELAGMAALADAVPPPAPFGSPAVAPAALQAAAAAAGAGAGAGAGPVTSAFAAPAVQQQQQQAYPAAPGSTLSPKAGASSAAQLLHSPRGSTAAAAAAGAAAAGFAGPSASASASAGLGGGHPPSRAGSGALLPPILSGLPPILRTAHFHVTGMTCAACVAALESQLGRVPGVGAVAVSLMTERAAVDYDPARVGLPELLDAIEGCGFDAALATEGQQEPGAARLAIRGMTCAACSGAVEGALRAVPGVTEASVNLLAGQAAVKYDPGVVGGPRDLIEAVEEAGYGAALWKEGEDDAGGALHVHEAAKWRRQLLLSLAFSAPLLLLAMAAMLPPLMEPLEHGWLVGGRVPALWLVELALAAPVQFVCGAPFYRSALASLRHGAANMSLLVALGTSAAFGYSLVSLLLAAVAPAPAGMGGGGGGGVYFETSALIITFVLMGKWLESNAKARTADVVGRLLSLAPKTATLLRVDPASGRTVAEREIPVELVQVGDILRVPPGAAIPADGVVLAGRSGVDESMVTGESLPVRKVVGAQLIGGSVNGEGVLHMRAAAVGGDTVLAGIARLVQAAQTSKAPVQAVADSIASYFVPTIVLLSLAVLLGWLAAGAAGWVTPSELPPGVSIRLLALLHAISVVVIACPCGLGLATPTAVMVGTGVAARMGILIKGGAALERAHNTRVVVFDKTGTLTRGDCAVQALVPLDPVTGAPLHQEPGSTAVVPTAAADGGNGGGDGNGGGGAVAPPHWPRRELLCLLAAVESSSEHVLARAVVSYCAADLLAGEPPTAAAAASTATAAGTRAAAAAVAARDVHVRDFRAVPGRGVAAVVELTPAAAAVLRAALGAAAPAALRAAAAAPGAAAAAVTLPVAIGNAAWMEENGAALAAGAAATLRRLEARAGCTVVGVAVGGLAAALVALRDSVKPEARAVVASLRRMGMDVWMATGDSRRVARAVARELGLPARRVLAEATPAAKLELIRQLRAGGVDVGAGSSSSGDGSSSSAVGAGGAGGTGAVQLQVLSDDEEEQEQEDCENEEEGERAAGAGGKPPPSPPHVVVRVLDTASGADGHPQRNADDDNLTAPLLPRAANGAAANGTTWNKKKGRSGSGSGKATPSGTSCCSGKPPPAAAAAKAGAPCCFASSIPSTGSSSSSSSSGGSGGGGRSGGRPAKPRVVAMVGDGINDSPALSEADVGVAVGAGTDIAMEAASVVLMRNNLEDVVVALDLSRAVFRRILLNFVWAYGYNAAAVPLAAGALWPLTHALVPPWVAGAAMAMSSVSVVASSLALKGYRRPVIRE</sequence>
<dbReference type="InterPro" id="IPR023214">
    <property type="entry name" value="HAD_sf"/>
</dbReference>
<dbReference type="SUPFAM" id="SSF56784">
    <property type="entry name" value="HAD-like"/>
    <property type="match status" value="2"/>
</dbReference>
<dbReference type="Gene3D" id="3.30.70.100">
    <property type="match status" value="2"/>
</dbReference>
<keyword evidence="11 13" id="KW-0472">Membrane</keyword>
<dbReference type="InterPro" id="IPR006122">
    <property type="entry name" value="HMA_Cu_ion-bd"/>
</dbReference>
<feature type="region of interest" description="Disordered" evidence="12">
    <location>
        <begin position="278"/>
        <end position="308"/>
    </location>
</feature>
<evidence type="ECO:0000256" key="9">
    <source>
        <dbReference type="ARBA" id="ARBA00022989"/>
    </source>
</evidence>
<feature type="transmembrane region" description="Helical" evidence="13">
    <location>
        <begin position="1555"/>
        <end position="1576"/>
    </location>
</feature>
<feature type="compositionally biased region" description="Low complexity" evidence="12">
    <location>
        <begin position="224"/>
        <end position="235"/>
    </location>
</feature>
<evidence type="ECO:0000256" key="10">
    <source>
        <dbReference type="ARBA" id="ARBA00023008"/>
    </source>
</evidence>
<dbReference type="GO" id="GO:0005524">
    <property type="term" value="F:ATP binding"/>
    <property type="evidence" value="ECO:0007669"/>
    <property type="project" value="InterPro"/>
</dbReference>
<organism evidence="15 16">
    <name type="scientific">Chlamydomonas schloesseri</name>
    <dbReference type="NCBI Taxonomy" id="2026947"/>
    <lineage>
        <taxon>Eukaryota</taxon>
        <taxon>Viridiplantae</taxon>
        <taxon>Chlorophyta</taxon>
        <taxon>core chlorophytes</taxon>
        <taxon>Chlorophyceae</taxon>
        <taxon>CS clade</taxon>
        <taxon>Chlamydomonadales</taxon>
        <taxon>Chlamydomonadaceae</taxon>
        <taxon>Chlamydomonas</taxon>
    </lineage>
</organism>
<comment type="similarity">
    <text evidence="2">Belongs to the cation transport ATPase (P-type) (TC 3.A.3) family. Type IB subfamily.</text>
</comment>
<dbReference type="PROSITE" id="PS01047">
    <property type="entry name" value="HMA_1"/>
    <property type="match status" value="2"/>
</dbReference>
<feature type="transmembrane region" description="Helical" evidence="13">
    <location>
        <begin position="950"/>
        <end position="971"/>
    </location>
</feature>
<dbReference type="GO" id="GO:0012505">
    <property type="term" value="C:endomembrane system"/>
    <property type="evidence" value="ECO:0007669"/>
    <property type="project" value="UniProtKB-SubCell"/>
</dbReference>
<feature type="compositionally biased region" description="Low complexity" evidence="12">
    <location>
        <begin position="278"/>
        <end position="290"/>
    </location>
</feature>
<dbReference type="InterPro" id="IPR001757">
    <property type="entry name" value="P_typ_ATPase"/>
</dbReference>
<keyword evidence="5" id="KW-0677">Repeat</keyword>
<feature type="compositionally biased region" description="Low complexity" evidence="12">
    <location>
        <begin position="1309"/>
        <end position="1326"/>
    </location>
</feature>
<dbReference type="InterPro" id="IPR017969">
    <property type="entry name" value="Heavy-metal-associated_CS"/>
</dbReference>
<evidence type="ECO:0000259" key="14">
    <source>
        <dbReference type="PROSITE" id="PS50846"/>
    </source>
</evidence>
<dbReference type="GO" id="GO:0055070">
    <property type="term" value="P:copper ion homeostasis"/>
    <property type="evidence" value="ECO:0007669"/>
    <property type="project" value="TreeGrafter"/>
</dbReference>
<dbReference type="GO" id="GO:0043682">
    <property type="term" value="F:P-type divalent copper transporter activity"/>
    <property type="evidence" value="ECO:0007669"/>
    <property type="project" value="TreeGrafter"/>
</dbReference>
<evidence type="ECO:0000256" key="3">
    <source>
        <dbReference type="ARBA" id="ARBA00022692"/>
    </source>
</evidence>
<evidence type="ECO:0000256" key="4">
    <source>
        <dbReference type="ARBA" id="ARBA00022723"/>
    </source>
</evidence>
<dbReference type="PROSITE" id="PS00154">
    <property type="entry name" value="ATPASE_E1_E2"/>
    <property type="match status" value="1"/>
</dbReference>
<feature type="transmembrane region" description="Helical" evidence="13">
    <location>
        <begin position="709"/>
        <end position="736"/>
    </location>
</feature>
<evidence type="ECO:0000256" key="5">
    <source>
        <dbReference type="ARBA" id="ARBA00022737"/>
    </source>
</evidence>
<keyword evidence="9 13" id="KW-1133">Transmembrane helix</keyword>